<dbReference type="Pfam" id="PF14659">
    <property type="entry name" value="Phage_int_SAM_3"/>
    <property type="match status" value="1"/>
</dbReference>
<keyword evidence="1 2" id="KW-0238">DNA-binding</keyword>
<dbReference type="PROSITE" id="PS51900">
    <property type="entry name" value="CB"/>
    <property type="match status" value="1"/>
</dbReference>
<dbReference type="EMBL" id="MXAL01000009">
    <property type="protein sequence ID" value="OWF32400.1"/>
    <property type="molecule type" value="Genomic_DNA"/>
</dbReference>
<dbReference type="AlphaFoldDB" id="A0A210P7E3"/>
<feature type="compositionally biased region" description="Low complexity" evidence="3">
    <location>
        <begin position="10"/>
        <end position="22"/>
    </location>
</feature>
<evidence type="ECO:0000313" key="5">
    <source>
        <dbReference type="EMBL" id="OWF32400.1"/>
    </source>
</evidence>
<protein>
    <recommendedName>
        <fullName evidence="4">Core-binding (CB) domain-containing protein</fullName>
    </recommendedName>
</protein>
<feature type="domain" description="Core-binding (CB)" evidence="4">
    <location>
        <begin position="45"/>
        <end position="126"/>
    </location>
</feature>
<evidence type="ECO:0000259" key="4">
    <source>
        <dbReference type="PROSITE" id="PS51900"/>
    </source>
</evidence>
<dbReference type="InterPro" id="IPR044068">
    <property type="entry name" value="CB"/>
</dbReference>
<evidence type="ECO:0000313" key="6">
    <source>
        <dbReference type="Proteomes" id="UP000196649"/>
    </source>
</evidence>
<dbReference type="GO" id="GO:0003677">
    <property type="term" value="F:DNA binding"/>
    <property type="evidence" value="ECO:0007669"/>
    <property type="project" value="UniProtKB-UniRule"/>
</dbReference>
<proteinExistence type="predicted"/>
<dbReference type="InterPro" id="IPR011010">
    <property type="entry name" value="DNA_brk_join_enz"/>
</dbReference>
<dbReference type="GO" id="GO:0015074">
    <property type="term" value="P:DNA integration"/>
    <property type="evidence" value="ECO:0007669"/>
    <property type="project" value="InterPro"/>
</dbReference>
<organism evidence="5 6">
    <name type="scientific">Companilactobacillus kimchii</name>
    <dbReference type="NCBI Taxonomy" id="2801452"/>
    <lineage>
        <taxon>Bacteria</taxon>
        <taxon>Bacillati</taxon>
        <taxon>Bacillota</taxon>
        <taxon>Bacilli</taxon>
        <taxon>Lactobacillales</taxon>
        <taxon>Lactobacillaceae</taxon>
        <taxon>Companilactobacillus</taxon>
    </lineage>
</organism>
<reference evidence="5 6" key="1">
    <citation type="submission" date="2017-03" db="EMBL/GenBank/DDBJ databases">
        <title>Genome sequence of Lactobacillus kimchii KACC 12383.</title>
        <authorList>
            <person name="Chun J."/>
        </authorList>
    </citation>
    <scope>NUCLEOTIDE SEQUENCE [LARGE SCALE GENOMIC DNA]</scope>
    <source>
        <strain evidence="5 6">KACC 12383</strain>
    </source>
</reference>
<dbReference type="RefSeq" id="WP_054643138.1">
    <property type="nucleotide sequence ID" value="NZ_LNUB01000010.1"/>
</dbReference>
<evidence type="ECO:0000256" key="3">
    <source>
        <dbReference type="SAM" id="MobiDB-lite"/>
    </source>
</evidence>
<gene>
    <name evidence="5" type="ORF">LKACC12383_01917</name>
</gene>
<dbReference type="InterPro" id="IPR010998">
    <property type="entry name" value="Integrase_recombinase_N"/>
</dbReference>
<name>A0A210P7E3_9LACO</name>
<comment type="caution">
    <text evidence="5">The sequence shown here is derived from an EMBL/GenBank/DDBJ whole genome shotgun (WGS) entry which is preliminary data.</text>
</comment>
<dbReference type="Gene3D" id="1.10.150.130">
    <property type="match status" value="1"/>
</dbReference>
<evidence type="ECO:0000256" key="1">
    <source>
        <dbReference type="ARBA" id="ARBA00023125"/>
    </source>
</evidence>
<sequence length="224" mass="25986">MSFRDDDSNSFKTKSGSFKTKSQASEWARKLELEKSKSNLSKKDISFYDYYSNWYDTFRITNVSIGTINRYENTGNLIADFFKDERLIDVTKIEYQKFINEYGKDHAKATVTRVNSYIKAMCMEAIDEQLIYKDFTRNINLVAGKPTRSSQAKYLESDDFEALIEYAKTHSSLSNVSLFEIYFVCESGARYEESAALPPLHGIALILKMIQLPLIRLTRFKLRN</sequence>
<dbReference type="Proteomes" id="UP000196649">
    <property type="component" value="Unassembled WGS sequence"/>
</dbReference>
<evidence type="ECO:0000256" key="2">
    <source>
        <dbReference type="PROSITE-ProRule" id="PRU01248"/>
    </source>
</evidence>
<dbReference type="InterPro" id="IPR004107">
    <property type="entry name" value="Integrase_SAM-like_N"/>
</dbReference>
<feature type="region of interest" description="Disordered" evidence="3">
    <location>
        <begin position="1"/>
        <end position="25"/>
    </location>
</feature>
<accession>A0A210P7E3</accession>
<dbReference type="SUPFAM" id="SSF56349">
    <property type="entry name" value="DNA breaking-rejoining enzymes"/>
    <property type="match status" value="1"/>
</dbReference>